<dbReference type="PANTHER" id="PTHR11692">
    <property type="entry name" value="BIFUNCTIONAL PURINE BIOSYNTHESIS PROTEIN PURH"/>
    <property type="match status" value="1"/>
</dbReference>
<dbReference type="InterPro" id="IPR016193">
    <property type="entry name" value="Cytidine_deaminase-like"/>
</dbReference>
<gene>
    <name evidence="1" type="ORF">DSM19430T_11150</name>
</gene>
<accession>A0A7J0BTC7</accession>
<dbReference type="GO" id="GO:0006189">
    <property type="term" value="P:'de novo' IMP biosynthetic process"/>
    <property type="evidence" value="ECO:0007669"/>
    <property type="project" value="TreeGrafter"/>
</dbReference>
<dbReference type="SMART" id="SM00798">
    <property type="entry name" value="AICARFT_IMPCHas"/>
    <property type="match status" value="1"/>
</dbReference>
<keyword evidence="2" id="KW-1185">Reference proteome</keyword>
<dbReference type="Pfam" id="PF01808">
    <property type="entry name" value="AICARFT_IMPCHas"/>
    <property type="match status" value="1"/>
</dbReference>
<dbReference type="GO" id="GO:0003937">
    <property type="term" value="F:IMP cyclohydrolase activity"/>
    <property type="evidence" value="ECO:0007669"/>
    <property type="project" value="InterPro"/>
</dbReference>
<dbReference type="GO" id="GO:0004643">
    <property type="term" value="F:phosphoribosylaminoimidazolecarboxamide formyltransferase activity"/>
    <property type="evidence" value="ECO:0007669"/>
    <property type="project" value="InterPro"/>
</dbReference>
<proteinExistence type="predicted"/>
<reference evidence="1 2" key="1">
    <citation type="submission" date="2020-05" db="EMBL/GenBank/DDBJ databases">
        <title>Draft genome sequence of Desulfovibrio psychrotolerans JS1T.</title>
        <authorList>
            <person name="Ueno A."/>
            <person name="Tamazawa S."/>
            <person name="Tamamura S."/>
            <person name="Murakami T."/>
            <person name="Kiyama T."/>
            <person name="Inomata H."/>
            <person name="Amano Y."/>
            <person name="Miyakawa K."/>
            <person name="Tamaki H."/>
            <person name="Naganuma T."/>
            <person name="Kaneko K."/>
        </authorList>
    </citation>
    <scope>NUCLEOTIDE SEQUENCE [LARGE SCALE GENOMIC DNA]</scope>
    <source>
        <strain evidence="1 2">JS1</strain>
    </source>
</reference>
<name>A0A7J0BTC7_9BACT</name>
<dbReference type="RefSeq" id="WP_174409111.1">
    <property type="nucleotide sequence ID" value="NZ_BLVP01000006.1"/>
</dbReference>
<sequence>MSDKVSSVSNGLKNMYKTILGDPFPAEMTVRLGDRELVYRKRVWTIDGEEKGLRYGENPDQPAALYELAEGGLTLGGVSFRGAGKGLVSALTEEHMIQAGKHPGKTNLTDVDNGINMLQYLTAKPAALILKHNNPCGAAWSAKGVADALDKAYRSDRIAAFGGAVVVNRPMDKAAAELVNSVYFEVVAAPDFEEGVVDILKKRKNLRILHIPGMARLEELVSEPFLDFKCLTDGGIIIQQSFRNRILTVDDFLPATADKNGVQVAARKPTPEEADDLLFAWAVESGVTSNSIIFARGGATVSIGTGEQDRVGCVELTVHKAYTKYADMLAFTEHNLSLYEMKQKAATDPALAEALADIDARTRAARGGLPGTAMVSDGFFPFRDGVDAALAHGVSAIAQPGGSMRDHEVIQAVNEASPQVAMVFTGQRSFKH</sequence>
<dbReference type="Gene3D" id="3.40.140.20">
    <property type="match status" value="2"/>
</dbReference>
<dbReference type="GO" id="GO:0005829">
    <property type="term" value="C:cytosol"/>
    <property type="evidence" value="ECO:0007669"/>
    <property type="project" value="TreeGrafter"/>
</dbReference>
<dbReference type="InterPro" id="IPR024051">
    <property type="entry name" value="AICAR_Tfase_dup_dom_sf"/>
</dbReference>
<dbReference type="InterPro" id="IPR002695">
    <property type="entry name" value="PurH-like"/>
</dbReference>
<evidence type="ECO:0000313" key="2">
    <source>
        <dbReference type="Proteomes" id="UP000503820"/>
    </source>
</evidence>
<dbReference type="AlphaFoldDB" id="A0A7J0BTC7"/>
<dbReference type="SUPFAM" id="SSF53927">
    <property type="entry name" value="Cytidine deaminase-like"/>
    <property type="match status" value="1"/>
</dbReference>
<keyword evidence="1" id="KW-0808">Transferase</keyword>
<dbReference type="Proteomes" id="UP000503820">
    <property type="component" value="Unassembled WGS sequence"/>
</dbReference>
<evidence type="ECO:0000313" key="1">
    <source>
        <dbReference type="EMBL" id="GFM36431.1"/>
    </source>
</evidence>
<dbReference type="EMBL" id="BLVP01000006">
    <property type="protein sequence ID" value="GFM36431.1"/>
    <property type="molecule type" value="Genomic_DNA"/>
</dbReference>
<protein>
    <submittedName>
        <fullName evidence="1">Phosphoribosylaminoimidazolecarboxamide formyltransferase</fullName>
    </submittedName>
</protein>
<comment type="caution">
    <text evidence="1">The sequence shown here is derived from an EMBL/GenBank/DDBJ whole genome shotgun (WGS) entry which is preliminary data.</text>
</comment>
<dbReference type="PIRSF" id="PIRSF000414">
    <property type="entry name" value="AICARFT_IMPCHas"/>
    <property type="match status" value="1"/>
</dbReference>
<dbReference type="PANTHER" id="PTHR11692:SF0">
    <property type="entry name" value="BIFUNCTIONAL PURINE BIOSYNTHESIS PROTEIN ATIC"/>
    <property type="match status" value="1"/>
</dbReference>
<organism evidence="1 2">
    <name type="scientific">Desulfovibrio psychrotolerans</name>
    <dbReference type="NCBI Taxonomy" id="415242"/>
    <lineage>
        <taxon>Bacteria</taxon>
        <taxon>Pseudomonadati</taxon>
        <taxon>Thermodesulfobacteriota</taxon>
        <taxon>Desulfovibrionia</taxon>
        <taxon>Desulfovibrionales</taxon>
        <taxon>Desulfovibrionaceae</taxon>
        <taxon>Desulfovibrio</taxon>
    </lineage>
</organism>